<dbReference type="RefSeq" id="WP_186659476.1">
    <property type="nucleotide sequence ID" value="NZ_CP077095.1"/>
</dbReference>
<accession>A0A9E6PRJ1</accession>
<evidence type="ECO:0000259" key="3">
    <source>
        <dbReference type="PROSITE" id="PS50110"/>
    </source>
</evidence>
<feature type="domain" description="Response regulatory" evidence="3">
    <location>
        <begin position="2"/>
        <end position="113"/>
    </location>
</feature>
<feature type="modified residue" description="4-aspartylphosphate" evidence="2">
    <location>
        <position position="53"/>
    </location>
</feature>
<dbReference type="InterPro" id="IPR001789">
    <property type="entry name" value="Sig_transdc_resp-reg_receiver"/>
</dbReference>
<dbReference type="Pfam" id="PF00072">
    <property type="entry name" value="Response_reg"/>
    <property type="match status" value="1"/>
</dbReference>
<dbReference type="SUPFAM" id="SSF52172">
    <property type="entry name" value="CheY-like"/>
    <property type="match status" value="1"/>
</dbReference>
<dbReference type="KEGG" id="pxn:HU772_013035"/>
<evidence type="ECO:0000313" key="4">
    <source>
        <dbReference type="EMBL" id="QXI36287.1"/>
    </source>
</evidence>
<dbReference type="GO" id="GO:0000160">
    <property type="term" value="P:phosphorelay signal transduction system"/>
    <property type="evidence" value="ECO:0007669"/>
    <property type="project" value="InterPro"/>
</dbReference>
<dbReference type="InterPro" id="IPR050595">
    <property type="entry name" value="Bact_response_regulator"/>
</dbReference>
<dbReference type="AlphaFoldDB" id="A0A9E6PRJ1"/>
<keyword evidence="5" id="KW-1185">Reference proteome</keyword>
<organism evidence="4 5">
    <name type="scientific">Pseudomonas xantholysinigenes</name>
    <dbReference type="NCBI Taxonomy" id="2745490"/>
    <lineage>
        <taxon>Bacteria</taxon>
        <taxon>Pseudomonadati</taxon>
        <taxon>Pseudomonadota</taxon>
        <taxon>Gammaproteobacteria</taxon>
        <taxon>Pseudomonadales</taxon>
        <taxon>Pseudomonadaceae</taxon>
        <taxon>Pseudomonas</taxon>
    </lineage>
</organism>
<dbReference type="Gene3D" id="3.40.50.2300">
    <property type="match status" value="1"/>
</dbReference>
<evidence type="ECO:0000313" key="5">
    <source>
        <dbReference type="Proteomes" id="UP000633418"/>
    </source>
</evidence>
<dbReference type="SMART" id="SM00448">
    <property type="entry name" value="REC"/>
    <property type="match status" value="1"/>
</dbReference>
<evidence type="ECO:0000256" key="2">
    <source>
        <dbReference type="PROSITE-ProRule" id="PRU00169"/>
    </source>
</evidence>
<gene>
    <name evidence="4" type="ORF">HU772_013035</name>
</gene>
<dbReference type="Proteomes" id="UP000633418">
    <property type="component" value="Chromosome"/>
</dbReference>
<evidence type="ECO:0000256" key="1">
    <source>
        <dbReference type="ARBA" id="ARBA00022553"/>
    </source>
</evidence>
<reference evidence="4 5" key="2">
    <citation type="journal article" date="2021" name="Microorganisms">
        <title>The Ever-Expanding Pseudomonas Genus: Description of 43 New Species and Partition of the Pseudomonas putida Group.</title>
        <authorList>
            <person name="Girard L."/>
            <person name="Lood C."/>
            <person name="Hofte M."/>
            <person name="Vandamme P."/>
            <person name="Rokni-Zadeh H."/>
            <person name="van Noort V."/>
            <person name="Lavigne R."/>
            <person name="De Mot R."/>
        </authorList>
    </citation>
    <scope>NUCLEOTIDE SEQUENCE [LARGE SCALE GENOMIC DNA]</scope>
    <source>
        <strain evidence="4 5">RW9S1A</strain>
    </source>
</reference>
<protein>
    <submittedName>
        <fullName evidence="4">Response regulator</fullName>
    </submittedName>
</protein>
<dbReference type="PANTHER" id="PTHR44591">
    <property type="entry name" value="STRESS RESPONSE REGULATOR PROTEIN 1"/>
    <property type="match status" value="1"/>
</dbReference>
<dbReference type="InterPro" id="IPR011006">
    <property type="entry name" value="CheY-like_superfamily"/>
</dbReference>
<dbReference type="PANTHER" id="PTHR44591:SF21">
    <property type="entry name" value="TWO-COMPONENT RESPONSE REGULATOR"/>
    <property type="match status" value="1"/>
</dbReference>
<dbReference type="EMBL" id="CP077095">
    <property type="protein sequence ID" value="QXI36287.1"/>
    <property type="molecule type" value="Genomic_DNA"/>
</dbReference>
<reference evidence="4 5" key="1">
    <citation type="journal article" date="2020" name="Microorganisms">
        <title>Reliable Identification of Environmental Pseudomonas Isolates Using the rpoD Gene.</title>
        <authorList>
            <consortium name="The Broad Institute Genome Sequencing Platform"/>
            <person name="Girard L."/>
            <person name="Lood C."/>
            <person name="Rokni-Zadeh H."/>
            <person name="van Noort V."/>
            <person name="Lavigne R."/>
            <person name="De Mot R."/>
        </authorList>
    </citation>
    <scope>NUCLEOTIDE SEQUENCE [LARGE SCALE GENOMIC DNA]</scope>
    <source>
        <strain evidence="4 5">RW9S1A</strain>
    </source>
</reference>
<name>A0A9E6PRJ1_9PSED</name>
<keyword evidence="1 2" id="KW-0597">Phosphoprotein</keyword>
<sequence length="116" mass="12551">MHLLVVEDDDIVRMLIVEVLDELGYTAIEADCADAALKILEDPAQSLALLMTDVGLPDMRGEELAGKAREVRPLLPVLFASGYAENVEVPTGMHLIGKPFSIDQLRDKVLAILGAP</sequence>
<proteinExistence type="predicted"/>
<dbReference type="PROSITE" id="PS50110">
    <property type="entry name" value="RESPONSE_REGULATORY"/>
    <property type="match status" value="1"/>
</dbReference>